<keyword evidence="2" id="KW-1185">Reference proteome</keyword>
<sequence>MYGKTRCLLLTYLKHKNTIKGLGREQETTKTKFIRDCGQIFAENSCKLNTKNLLKQKKVSTSNKSLIIF</sequence>
<accession>A0A3M7RG81</accession>
<evidence type="ECO:0000313" key="1">
    <source>
        <dbReference type="EMBL" id="RNA22593.1"/>
    </source>
</evidence>
<dbReference type="Proteomes" id="UP000276133">
    <property type="component" value="Unassembled WGS sequence"/>
</dbReference>
<comment type="caution">
    <text evidence="1">The sequence shown here is derived from an EMBL/GenBank/DDBJ whole genome shotgun (WGS) entry which is preliminary data.</text>
</comment>
<dbReference type="EMBL" id="REGN01003427">
    <property type="protein sequence ID" value="RNA22593.1"/>
    <property type="molecule type" value="Genomic_DNA"/>
</dbReference>
<protein>
    <submittedName>
        <fullName evidence="1">Uncharacterized protein</fullName>
    </submittedName>
</protein>
<gene>
    <name evidence="1" type="ORF">BpHYR1_009992</name>
</gene>
<proteinExistence type="predicted"/>
<name>A0A3M7RG81_BRAPC</name>
<organism evidence="1 2">
    <name type="scientific">Brachionus plicatilis</name>
    <name type="common">Marine rotifer</name>
    <name type="synonym">Brachionus muelleri</name>
    <dbReference type="NCBI Taxonomy" id="10195"/>
    <lineage>
        <taxon>Eukaryota</taxon>
        <taxon>Metazoa</taxon>
        <taxon>Spiralia</taxon>
        <taxon>Gnathifera</taxon>
        <taxon>Rotifera</taxon>
        <taxon>Eurotatoria</taxon>
        <taxon>Monogononta</taxon>
        <taxon>Pseudotrocha</taxon>
        <taxon>Ploima</taxon>
        <taxon>Brachionidae</taxon>
        <taxon>Brachionus</taxon>
    </lineage>
</organism>
<reference evidence="1 2" key="1">
    <citation type="journal article" date="2018" name="Sci. Rep.">
        <title>Genomic signatures of local adaptation to the degree of environmental predictability in rotifers.</title>
        <authorList>
            <person name="Franch-Gras L."/>
            <person name="Hahn C."/>
            <person name="Garcia-Roger E.M."/>
            <person name="Carmona M.J."/>
            <person name="Serra M."/>
            <person name="Gomez A."/>
        </authorList>
    </citation>
    <scope>NUCLEOTIDE SEQUENCE [LARGE SCALE GENOMIC DNA]</scope>
    <source>
        <strain evidence="1">HYR1</strain>
    </source>
</reference>
<dbReference type="AlphaFoldDB" id="A0A3M7RG81"/>
<evidence type="ECO:0000313" key="2">
    <source>
        <dbReference type="Proteomes" id="UP000276133"/>
    </source>
</evidence>